<dbReference type="GO" id="GO:0000287">
    <property type="term" value="F:magnesium ion binding"/>
    <property type="evidence" value="ECO:0007669"/>
    <property type="project" value="TreeGrafter"/>
</dbReference>
<dbReference type="GO" id="GO:0016791">
    <property type="term" value="F:phosphatase activity"/>
    <property type="evidence" value="ECO:0007669"/>
    <property type="project" value="TreeGrafter"/>
</dbReference>
<dbReference type="EMBL" id="AZFK01000028">
    <property type="protein sequence ID" value="KRL90666.1"/>
    <property type="molecule type" value="Genomic_DNA"/>
</dbReference>
<accession>A0A0R1UH47</accession>
<name>A0A0R1UH47_9LACO</name>
<protein>
    <submittedName>
        <fullName evidence="1">Cof-like hydrolase</fullName>
    </submittedName>
</protein>
<dbReference type="InterPro" id="IPR036412">
    <property type="entry name" value="HAD-like_sf"/>
</dbReference>
<comment type="caution">
    <text evidence="1">The sequence shown here is derived from an EMBL/GenBank/DDBJ whole genome shotgun (WGS) entry which is preliminary data.</text>
</comment>
<proteinExistence type="predicted"/>
<evidence type="ECO:0000313" key="1">
    <source>
        <dbReference type="EMBL" id="KRL90666.1"/>
    </source>
</evidence>
<dbReference type="GO" id="GO:0005829">
    <property type="term" value="C:cytosol"/>
    <property type="evidence" value="ECO:0007669"/>
    <property type="project" value="TreeGrafter"/>
</dbReference>
<dbReference type="Proteomes" id="UP000050816">
    <property type="component" value="Unassembled WGS sequence"/>
</dbReference>
<dbReference type="Pfam" id="PF08282">
    <property type="entry name" value="Hydrolase_3"/>
    <property type="match status" value="1"/>
</dbReference>
<dbReference type="RefSeq" id="WP_019206655.1">
    <property type="nucleotide sequence ID" value="NZ_AZFK01000028.1"/>
</dbReference>
<dbReference type="PANTHER" id="PTHR10000:SF8">
    <property type="entry name" value="HAD SUPERFAMILY HYDROLASE-LIKE, TYPE 3"/>
    <property type="match status" value="1"/>
</dbReference>
<dbReference type="AlphaFoldDB" id="A0A0R1UH47"/>
<dbReference type="PROSITE" id="PS01229">
    <property type="entry name" value="COF_2"/>
    <property type="match status" value="1"/>
</dbReference>
<keyword evidence="1" id="KW-0378">Hydrolase</keyword>
<dbReference type="PATRIC" id="fig|1423760.3.peg.1340"/>
<sequence length="275" mass="29283">MIKHIFTDMDGTLLNPAGQISAATRHAIHQVDLPVTLVSARSAVDMAPFATQLHLTGPQIGFNGALIYQLHHHQIHPLHTIPLAANSALQIIQAVQRHFPAVSINLYDPFRWYAPQADRGVARQAARSAAAPTITPVEPLLSQADFNLIKVTLIMEAPQKPAPVVKLIAGLGLTDVSLQIPASEQGVSFIDITSRQANKAHGVQTIMAEAGLQRTETAAFGDGENDLPMLAAVGLPIAMGNASAKVQAAAKYVTKPNTADGWAHAVLTHPAFQKN</sequence>
<evidence type="ECO:0000313" key="2">
    <source>
        <dbReference type="Proteomes" id="UP000050816"/>
    </source>
</evidence>
<gene>
    <name evidence="1" type="ORF">FC43_GL001270</name>
</gene>
<reference evidence="1 2" key="1">
    <citation type="journal article" date="2015" name="Genome Announc.">
        <title>Expanding the biotechnology potential of lactobacilli through comparative genomics of 213 strains and associated genera.</title>
        <authorList>
            <person name="Sun Z."/>
            <person name="Harris H.M."/>
            <person name="McCann A."/>
            <person name="Guo C."/>
            <person name="Argimon S."/>
            <person name="Zhang W."/>
            <person name="Yang X."/>
            <person name="Jeffery I.B."/>
            <person name="Cooney J.C."/>
            <person name="Kagawa T.F."/>
            <person name="Liu W."/>
            <person name="Song Y."/>
            <person name="Salvetti E."/>
            <person name="Wrobel A."/>
            <person name="Rasinkangas P."/>
            <person name="Parkhill J."/>
            <person name="Rea M.C."/>
            <person name="O'Sullivan O."/>
            <person name="Ritari J."/>
            <person name="Douillard F.P."/>
            <person name="Paul Ross R."/>
            <person name="Yang R."/>
            <person name="Briner A.E."/>
            <person name="Felis G.E."/>
            <person name="de Vos W.M."/>
            <person name="Barrangou R."/>
            <person name="Klaenhammer T.R."/>
            <person name="Caufield P.W."/>
            <person name="Cui Y."/>
            <person name="Zhang H."/>
            <person name="O'Toole P.W."/>
        </authorList>
    </citation>
    <scope>NUCLEOTIDE SEQUENCE [LARGE SCALE GENOMIC DNA]</scope>
    <source>
        <strain evidence="1 2">DSM 15946</strain>
    </source>
</reference>
<dbReference type="SUPFAM" id="SSF56784">
    <property type="entry name" value="HAD-like"/>
    <property type="match status" value="1"/>
</dbReference>
<organism evidence="1 2">
    <name type="scientific">Limosilactobacillus ingluviei DSM 15946</name>
    <dbReference type="NCBI Taxonomy" id="1423760"/>
    <lineage>
        <taxon>Bacteria</taxon>
        <taxon>Bacillati</taxon>
        <taxon>Bacillota</taxon>
        <taxon>Bacilli</taxon>
        <taxon>Lactobacillales</taxon>
        <taxon>Lactobacillaceae</taxon>
        <taxon>Limosilactobacillus</taxon>
    </lineage>
</organism>
<dbReference type="Gene3D" id="3.30.1240.10">
    <property type="match status" value="1"/>
</dbReference>
<dbReference type="NCBIfam" id="TIGR00099">
    <property type="entry name" value="Cof-subfamily"/>
    <property type="match status" value="1"/>
</dbReference>
<dbReference type="InterPro" id="IPR000150">
    <property type="entry name" value="Cof"/>
</dbReference>
<dbReference type="GeneID" id="82934382"/>
<dbReference type="PANTHER" id="PTHR10000">
    <property type="entry name" value="PHOSPHOSERINE PHOSPHATASE"/>
    <property type="match status" value="1"/>
</dbReference>
<dbReference type="Gene3D" id="3.40.50.1000">
    <property type="entry name" value="HAD superfamily/HAD-like"/>
    <property type="match status" value="1"/>
</dbReference>
<dbReference type="InterPro" id="IPR023214">
    <property type="entry name" value="HAD_sf"/>
</dbReference>